<dbReference type="PANTHER" id="PTHR43357:SF3">
    <property type="entry name" value="FE(3+)-TRANSPORT SYSTEM PERMEASE PROTEIN FBPB 2"/>
    <property type="match status" value="1"/>
</dbReference>
<evidence type="ECO:0000256" key="2">
    <source>
        <dbReference type="ARBA" id="ARBA00022448"/>
    </source>
</evidence>
<protein>
    <submittedName>
        <fullName evidence="10">Iron ABC transporter permease</fullName>
    </submittedName>
</protein>
<evidence type="ECO:0000256" key="4">
    <source>
        <dbReference type="ARBA" id="ARBA00022519"/>
    </source>
</evidence>
<dbReference type="GO" id="GO:0005886">
    <property type="term" value="C:plasma membrane"/>
    <property type="evidence" value="ECO:0007669"/>
    <property type="project" value="UniProtKB-SubCell"/>
</dbReference>
<feature type="transmembrane region" description="Helical" evidence="8">
    <location>
        <begin position="94"/>
        <end position="118"/>
    </location>
</feature>
<evidence type="ECO:0000256" key="3">
    <source>
        <dbReference type="ARBA" id="ARBA00022475"/>
    </source>
</evidence>
<proteinExistence type="inferred from homology"/>
<evidence type="ECO:0000256" key="5">
    <source>
        <dbReference type="ARBA" id="ARBA00022692"/>
    </source>
</evidence>
<name>A0A4R1BQH6_9ACTN</name>
<keyword evidence="6 8" id="KW-1133">Transmembrane helix</keyword>
<dbReference type="RefSeq" id="WP_132687937.1">
    <property type="nucleotide sequence ID" value="NZ_SKBU01000006.1"/>
</dbReference>
<feature type="transmembrane region" description="Helical" evidence="8">
    <location>
        <begin position="245"/>
        <end position="265"/>
    </location>
</feature>
<accession>A0A4R1BQH6</accession>
<dbReference type="SUPFAM" id="SSF161098">
    <property type="entry name" value="MetI-like"/>
    <property type="match status" value="2"/>
</dbReference>
<feature type="transmembrane region" description="Helical" evidence="8">
    <location>
        <begin position="59"/>
        <end position="82"/>
    </location>
</feature>
<sequence>MGESYQPEPGGFRAARYLVLAVLLGLVAVPVLALLWRGARPELLAGLNSPQVREATVNSLVTSGISALVATAFGAGLALLIERTDVPARNFFRAAFFLPFLIPPFIGAIGWLAVFGPVGYVNVLYNNATGSSEGLVNLYGPGGIIALLALHAYPITYLMTAAALRGVPGSLEEAARASGAGRLRMVRDVTLPYIYPALLAGFILLFVSNLSDFGIPALLGLPVQYQVLPTLIYSYLVGGTTENPLGAASALGTVLLAVGAAAFLLQRHLFRRVSSDAEGRAQPVALGRSRYPVTAMLGAVAFLFAVAPVLALLVGALLRAPGVPLTPENLTLANIERAVLAPATVRGFVNSFVLATGAALLCGVIGALVATLVVRTRNRLNGSIDTLALIPQALPGTVVAVAWILTGIPLGIYNTRSIILFAYVMAFVALVVQAVRGSVAGVPVVLEEAAQLSGASPLRALRDVTLPLAAPAVVVGSGLVFFTAIRELTVSALLVAPGTETLGVVIFNLHQAGAFNASTALALVVALGGLLGVGAMALATRGRGVYGAD</sequence>
<feature type="transmembrane region" description="Helical" evidence="8">
    <location>
        <begin position="138"/>
        <end position="164"/>
    </location>
</feature>
<keyword evidence="5 8" id="KW-0812">Transmembrane</keyword>
<evidence type="ECO:0000313" key="10">
    <source>
        <dbReference type="EMBL" id="TCJ19808.1"/>
    </source>
</evidence>
<dbReference type="CDD" id="cd06261">
    <property type="entry name" value="TM_PBP2"/>
    <property type="match status" value="2"/>
</dbReference>
<feature type="domain" description="ABC transmembrane type-1" evidence="9">
    <location>
        <begin position="56"/>
        <end position="266"/>
    </location>
</feature>
<dbReference type="EMBL" id="SKBU01000006">
    <property type="protein sequence ID" value="TCJ19808.1"/>
    <property type="molecule type" value="Genomic_DNA"/>
</dbReference>
<evidence type="ECO:0000259" key="9">
    <source>
        <dbReference type="PROSITE" id="PS50928"/>
    </source>
</evidence>
<reference evidence="10 11" key="1">
    <citation type="submission" date="2019-03" db="EMBL/GenBank/DDBJ databases">
        <title>Whole genome sequence of a novel Rubrobacter taiwanensis strain, isolated from Yellowstone National Park.</title>
        <authorList>
            <person name="Freed S."/>
            <person name="Ramaley R.F."/>
            <person name="Kyndt J.A."/>
        </authorList>
    </citation>
    <scope>NUCLEOTIDE SEQUENCE [LARGE SCALE GENOMIC DNA]</scope>
    <source>
        <strain evidence="10 11">Yellowstone</strain>
    </source>
</reference>
<evidence type="ECO:0000256" key="6">
    <source>
        <dbReference type="ARBA" id="ARBA00022989"/>
    </source>
</evidence>
<evidence type="ECO:0000256" key="8">
    <source>
        <dbReference type="RuleBase" id="RU363032"/>
    </source>
</evidence>
<feature type="transmembrane region" description="Helical" evidence="8">
    <location>
        <begin position="295"/>
        <end position="318"/>
    </location>
</feature>
<keyword evidence="11" id="KW-1185">Reference proteome</keyword>
<evidence type="ECO:0000256" key="7">
    <source>
        <dbReference type="ARBA" id="ARBA00023136"/>
    </source>
</evidence>
<evidence type="ECO:0000313" key="11">
    <source>
        <dbReference type="Proteomes" id="UP000295244"/>
    </source>
</evidence>
<comment type="subcellular location">
    <subcellularLocation>
        <location evidence="1">Cell inner membrane</location>
        <topology evidence="1">Multi-pass membrane protein</topology>
    </subcellularLocation>
    <subcellularLocation>
        <location evidence="8">Cell membrane</location>
        <topology evidence="8">Multi-pass membrane protein</topology>
    </subcellularLocation>
</comment>
<feature type="transmembrane region" description="Helical" evidence="8">
    <location>
        <begin position="466"/>
        <end position="485"/>
    </location>
</feature>
<dbReference type="Pfam" id="PF00528">
    <property type="entry name" value="BPD_transp_1"/>
    <property type="match status" value="2"/>
</dbReference>
<evidence type="ECO:0000256" key="1">
    <source>
        <dbReference type="ARBA" id="ARBA00004429"/>
    </source>
</evidence>
<dbReference type="InterPro" id="IPR000515">
    <property type="entry name" value="MetI-like"/>
</dbReference>
<keyword evidence="3" id="KW-1003">Cell membrane</keyword>
<dbReference type="InterPro" id="IPR035906">
    <property type="entry name" value="MetI-like_sf"/>
</dbReference>
<dbReference type="Proteomes" id="UP000295244">
    <property type="component" value="Unassembled WGS sequence"/>
</dbReference>
<organism evidence="10 11">
    <name type="scientific">Rubrobacter taiwanensis</name>
    <dbReference type="NCBI Taxonomy" id="185139"/>
    <lineage>
        <taxon>Bacteria</taxon>
        <taxon>Bacillati</taxon>
        <taxon>Actinomycetota</taxon>
        <taxon>Rubrobacteria</taxon>
        <taxon>Rubrobacterales</taxon>
        <taxon>Rubrobacteraceae</taxon>
        <taxon>Rubrobacter</taxon>
    </lineage>
</organism>
<keyword evidence="7 8" id="KW-0472">Membrane</keyword>
<dbReference type="PROSITE" id="PS50928">
    <property type="entry name" value="ABC_TM1"/>
    <property type="match status" value="2"/>
</dbReference>
<dbReference type="OrthoDB" id="27542at2"/>
<feature type="transmembrane region" description="Helical" evidence="8">
    <location>
        <begin position="521"/>
        <end position="539"/>
    </location>
</feature>
<comment type="caution">
    <text evidence="10">The sequence shown here is derived from an EMBL/GenBank/DDBJ whole genome shotgun (WGS) entry which is preliminary data.</text>
</comment>
<feature type="transmembrane region" description="Helical" evidence="8">
    <location>
        <begin position="386"/>
        <end position="412"/>
    </location>
</feature>
<feature type="domain" description="ABC transmembrane type-1" evidence="9">
    <location>
        <begin position="348"/>
        <end position="536"/>
    </location>
</feature>
<feature type="transmembrane region" description="Helical" evidence="8">
    <location>
        <begin position="491"/>
        <end position="509"/>
    </location>
</feature>
<dbReference type="PANTHER" id="PTHR43357">
    <property type="entry name" value="INNER MEMBRANE ABC TRANSPORTER PERMEASE PROTEIN YDCV"/>
    <property type="match status" value="1"/>
</dbReference>
<keyword evidence="4" id="KW-0997">Cell inner membrane</keyword>
<comment type="similarity">
    <text evidence="8">Belongs to the binding-protein-dependent transport system permease family.</text>
</comment>
<dbReference type="GO" id="GO:0055085">
    <property type="term" value="P:transmembrane transport"/>
    <property type="evidence" value="ECO:0007669"/>
    <property type="project" value="InterPro"/>
</dbReference>
<dbReference type="AlphaFoldDB" id="A0A4R1BQH6"/>
<keyword evidence="2 8" id="KW-0813">Transport</keyword>
<feature type="transmembrane region" description="Helical" evidence="8">
    <location>
        <begin position="185"/>
        <end position="207"/>
    </location>
</feature>
<dbReference type="Gene3D" id="1.10.3720.10">
    <property type="entry name" value="MetI-like"/>
    <property type="match status" value="2"/>
</dbReference>
<gene>
    <name evidence="10" type="ORF">E0L93_02285</name>
</gene>
<feature type="transmembrane region" description="Helical" evidence="8">
    <location>
        <begin position="418"/>
        <end position="446"/>
    </location>
</feature>
<feature type="transmembrane region" description="Helical" evidence="8">
    <location>
        <begin position="352"/>
        <end position="374"/>
    </location>
</feature>
<feature type="transmembrane region" description="Helical" evidence="8">
    <location>
        <begin position="17"/>
        <end position="39"/>
    </location>
</feature>